<dbReference type="EMBL" id="CP000828">
    <property type="protein sequence ID" value="ABW26023.1"/>
    <property type="molecule type" value="Genomic_DNA"/>
</dbReference>
<dbReference type="InterPro" id="IPR020103">
    <property type="entry name" value="PsdUridine_synth_cat_dom_sf"/>
</dbReference>
<dbReference type="NCBIfam" id="TIGR00005">
    <property type="entry name" value="rluA_subfam"/>
    <property type="match status" value="1"/>
</dbReference>
<dbReference type="GO" id="GO:0140098">
    <property type="term" value="F:catalytic activity, acting on RNA"/>
    <property type="evidence" value="ECO:0007669"/>
    <property type="project" value="UniProtKB-ARBA"/>
</dbReference>
<evidence type="ECO:0000313" key="5">
    <source>
        <dbReference type="EMBL" id="ABW26023.1"/>
    </source>
</evidence>
<dbReference type="PANTHER" id="PTHR21600">
    <property type="entry name" value="MITOCHONDRIAL RNA PSEUDOURIDINE SYNTHASE"/>
    <property type="match status" value="1"/>
</dbReference>
<dbReference type="RefSeq" id="WP_012161585.1">
    <property type="nucleotide sequence ID" value="NC_009925.1"/>
</dbReference>
<dbReference type="Proteomes" id="UP000000268">
    <property type="component" value="Chromosome"/>
</dbReference>
<dbReference type="GO" id="GO:0000455">
    <property type="term" value="P:enzyme-directed rRNA pseudouridine synthesis"/>
    <property type="evidence" value="ECO:0007669"/>
    <property type="project" value="TreeGrafter"/>
</dbReference>
<dbReference type="GO" id="GO:0003723">
    <property type="term" value="F:RNA binding"/>
    <property type="evidence" value="ECO:0007669"/>
    <property type="project" value="InterPro"/>
</dbReference>
<dbReference type="PROSITE" id="PS01129">
    <property type="entry name" value="PSI_RLU"/>
    <property type="match status" value="1"/>
</dbReference>
<dbReference type="eggNOG" id="COG0564">
    <property type="taxonomic scope" value="Bacteria"/>
</dbReference>
<dbReference type="STRING" id="329726.AM1_0981"/>
<evidence type="ECO:0000259" key="4">
    <source>
        <dbReference type="Pfam" id="PF00849"/>
    </source>
</evidence>
<evidence type="ECO:0000313" key="6">
    <source>
        <dbReference type="Proteomes" id="UP000000268"/>
    </source>
</evidence>
<dbReference type="GO" id="GO:0009982">
    <property type="term" value="F:pseudouridine synthase activity"/>
    <property type="evidence" value="ECO:0007669"/>
    <property type="project" value="InterPro"/>
</dbReference>
<comment type="catalytic activity">
    <reaction evidence="1 3">
        <text>a uridine in RNA = a pseudouridine in RNA</text>
        <dbReference type="Rhea" id="RHEA:48348"/>
        <dbReference type="Rhea" id="RHEA-COMP:12068"/>
        <dbReference type="Rhea" id="RHEA-COMP:12069"/>
        <dbReference type="ChEBI" id="CHEBI:65314"/>
        <dbReference type="ChEBI" id="CHEBI:65315"/>
    </reaction>
</comment>
<protein>
    <recommendedName>
        <fullName evidence="3">Pseudouridine synthase</fullName>
        <ecNumber evidence="3">5.4.99.-</ecNumber>
    </recommendedName>
</protein>
<gene>
    <name evidence="5" type="ordered locus">AM1_0981</name>
</gene>
<sequence length="306" mass="34165">MNQGWTYHNQVNQVGAGLTLLEFYAQRYRHSSGTEWQVRIETGQVTIDGRQATPDTVLKQGQNLAYHRPPWQEPTVPLTFDVLYEDADVLAIHKPSGLQVLPGGGFLEHTLLHQVQQRFPQGTPFPIHRLGRGTSGVVLMARSQQARAALSQQMRNRQIQKVYRALIGPEQTTHPLEEQFEITQAIGKVPYPELGYIYAATPKGRPAHSACTILQRRPEATLLAVTITTGRPHQIRIHLATIGYPLLGDPLYVAGGQPQSISSEERSQPVPGDCGYWLHAFSLQFIHPTSQERVKVVSEPPQPLKC</sequence>
<dbReference type="Gene3D" id="3.30.2350.10">
    <property type="entry name" value="Pseudouridine synthase"/>
    <property type="match status" value="1"/>
</dbReference>
<dbReference type="OrthoDB" id="9807829at2"/>
<dbReference type="InterPro" id="IPR006225">
    <property type="entry name" value="PsdUridine_synth_RluC/D"/>
</dbReference>
<dbReference type="InterPro" id="IPR006145">
    <property type="entry name" value="PsdUridine_synth_RsuA/RluA"/>
</dbReference>
<dbReference type="EC" id="5.4.99.-" evidence="3"/>
<dbReference type="InterPro" id="IPR050188">
    <property type="entry name" value="RluA_PseudoU_synthase"/>
</dbReference>
<proteinExistence type="inferred from homology"/>
<dbReference type="AlphaFoldDB" id="B0C0P9"/>
<reference evidence="5 6" key="1">
    <citation type="journal article" date="2008" name="Proc. Natl. Acad. Sci. U.S.A.">
        <title>Niche adaptation and genome expansion in the chlorophyll d-producing cyanobacterium Acaryochloris marina.</title>
        <authorList>
            <person name="Swingley W.D."/>
            <person name="Chen M."/>
            <person name="Cheung P.C."/>
            <person name="Conrad A.L."/>
            <person name="Dejesa L.C."/>
            <person name="Hao J."/>
            <person name="Honchak B.M."/>
            <person name="Karbach L.E."/>
            <person name="Kurdoglu A."/>
            <person name="Lahiri S."/>
            <person name="Mastrian S.D."/>
            <person name="Miyashita H."/>
            <person name="Page L."/>
            <person name="Ramakrishna P."/>
            <person name="Satoh S."/>
            <person name="Sattley W.M."/>
            <person name="Shimada Y."/>
            <person name="Taylor H.L."/>
            <person name="Tomo T."/>
            <person name="Tsuchiya T."/>
            <person name="Wang Z.T."/>
            <person name="Raymond J."/>
            <person name="Mimuro M."/>
            <person name="Blankenship R.E."/>
            <person name="Touchman J.W."/>
        </authorList>
    </citation>
    <scope>NUCLEOTIDE SEQUENCE [LARGE SCALE GENOMIC DNA]</scope>
    <source>
        <strain evidence="6">MBIC 11017</strain>
    </source>
</reference>
<dbReference type="PANTHER" id="PTHR21600:SF88">
    <property type="entry name" value="RNA PSEUDOURIDINE SYNTHASE 5"/>
    <property type="match status" value="1"/>
</dbReference>
<dbReference type="SUPFAM" id="SSF55120">
    <property type="entry name" value="Pseudouridine synthase"/>
    <property type="match status" value="1"/>
</dbReference>
<comment type="function">
    <text evidence="3">Responsible for synthesis of pseudouridine from uracil.</text>
</comment>
<accession>B0C0P9</accession>
<evidence type="ECO:0000256" key="2">
    <source>
        <dbReference type="ARBA" id="ARBA00010876"/>
    </source>
</evidence>
<name>B0C0P9_ACAM1</name>
<keyword evidence="6" id="KW-1185">Reference proteome</keyword>
<organism evidence="5 6">
    <name type="scientific">Acaryochloris marina (strain MBIC 11017)</name>
    <dbReference type="NCBI Taxonomy" id="329726"/>
    <lineage>
        <taxon>Bacteria</taxon>
        <taxon>Bacillati</taxon>
        <taxon>Cyanobacteriota</taxon>
        <taxon>Cyanophyceae</taxon>
        <taxon>Acaryochloridales</taxon>
        <taxon>Acaryochloridaceae</taxon>
        <taxon>Acaryochloris</taxon>
    </lineage>
</organism>
<dbReference type="Pfam" id="PF00849">
    <property type="entry name" value="PseudoU_synth_2"/>
    <property type="match status" value="1"/>
</dbReference>
<feature type="domain" description="Pseudouridine synthase RsuA/RluA-like" evidence="4">
    <location>
        <begin position="88"/>
        <end position="240"/>
    </location>
</feature>
<dbReference type="InterPro" id="IPR006224">
    <property type="entry name" value="PsdUridine_synth_RluA-like_CS"/>
</dbReference>
<dbReference type="CDD" id="cd02869">
    <property type="entry name" value="PseudoU_synth_RluA_like"/>
    <property type="match status" value="1"/>
</dbReference>
<dbReference type="KEGG" id="amr:AM1_0981"/>
<evidence type="ECO:0000256" key="3">
    <source>
        <dbReference type="RuleBase" id="RU362028"/>
    </source>
</evidence>
<keyword evidence="3" id="KW-0413">Isomerase</keyword>
<comment type="similarity">
    <text evidence="2 3">Belongs to the pseudouridine synthase RluA family.</text>
</comment>
<evidence type="ECO:0000256" key="1">
    <source>
        <dbReference type="ARBA" id="ARBA00000073"/>
    </source>
</evidence>
<dbReference type="HOGENOM" id="CLU_016902_3_0_3"/>